<comment type="caution">
    <text evidence="8">The sequence shown here is derived from an EMBL/GenBank/DDBJ whole genome shotgun (WGS) entry which is preliminary data.</text>
</comment>
<dbReference type="GO" id="GO:0003755">
    <property type="term" value="F:peptidyl-prolyl cis-trans isomerase activity"/>
    <property type="evidence" value="ECO:0007669"/>
    <property type="project" value="UniProtKB-UniRule"/>
</dbReference>
<dbReference type="PANTHER" id="PTHR43811">
    <property type="entry name" value="FKBP-TYPE PEPTIDYL-PROLYL CIS-TRANS ISOMERASE FKPA"/>
    <property type="match status" value="1"/>
</dbReference>
<dbReference type="Gene3D" id="3.10.50.40">
    <property type="match status" value="2"/>
</dbReference>
<name>A0AAE3KV66_9BACT</name>
<dbReference type="InterPro" id="IPR046357">
    <property type="entry name" value="PPIase_dom_sf"/>
</dbReference>
<reference evidence="8 9" key="1">
    <citation type="submission" date="2018-11" db="EMBL/GenBank/DDBJ databases">
        <title>Novel bacteria species description.</title>
        <authorList>
            <person name="Han J.-H."/>
        </authorList>
    </citation>
    <scope>NUCLEOTIDE SEQUENCE [LARGE SCALE GENOMIC DNA]</scope>
    <source>
        <strain evidence="8 9">KCTC23259</strain>
    </source>
</reference>
<evidence type="ECO:0000313" key="8">
    <source>
        <dbReference type="EMBL" id="MCP9765743.1"/>
    </source>
</evidence>
<dbReference type="PANTHER" id="PTHR43811:SF19">
    <property type="entry name" value="39 KDA FK506-BINDING NUCLEAR PROTEIN"/>
    <property type="match status" value="1"/>
</dbReference>
<gene>
    <name evidence="8" type="ORF">EGI31_22640</name>
</gene>
<feature type="domain" description="PPIase FKBP-type" evidence="7">
    <location>
        <begin position="192"/>
        <end position="277"/>
    </location>
</feature>
<comment type="similarity">
    <text evidence="2 6">Belongs to the FKBP-type PPIase family.</text>
</comment>
<organism evidence="8 9">
    <name type="scientific">Lacihabitans soyangensis</name>
    <dbReference type="NCBI Taxonomy" id="869394"/>
    <lineage>
        <taxon>Bacteria</taxon>
        <taxon>Pseudomonadati</taxon>
        <taxon>Bacteroidota</taxon>
        <taxon>Cytophagia</taxon>
        <taxon>Cytophagales</taxon>
        <taxon>Leadbetterellaceae</taxon>
        <taxon>Lacihabitans</taxon>
    </lineage>
</organism>
<dbReference type="Pfam" id="PF00254">
    <property type="entry name" value="FKBP_C"/>
    <property type="match status" value="2"/>
</dbReference>
<evidence type="ECO:0000259" key="7">
    <source>
        <dbReference type="PROSITE" id="PS50059"/>
    </source>
</evidence>
<evidence type="ECO:0000313" key="9">
    <source>
        <dbReference type="Proteomes" id="UP001204144"/>
    </source>
</evidence>
<keyword evidence="9" id="KW-1185">Reference proteome</keyword>
<sequence length="278" mass="29933">MKFTFSVLTILAVLGLVSCDKFKVTTTKDGDRLQIHEKGKSGKVGKDGDIISFDLIIKTATDSVIKDSYKEGQAFIVPIQKGAFKGSFENALYHIGEGDSTTVLVNADSLFKLMGQPLSPGIAKGSDLKFIVKMHKVQTRAEFDKELADKKSLEPKTIADFAAKSMKNALKTAEGIYYTENSVGAGATPVDGQTVVVEYVGKFMDGKIFDQSNGQPFEVPLGQSKVIPGWELALKTMKKGGKSTFVIPSALAYGEQGGGPIPPNTPLVFDITLNDIKK</sequence>
<protein>
    <recommendedName>
        <fullName evidence="6">Peptidyl-prolyl cis-trans isomerase</fullName>
        <ecNumber evidence="6">5.2.1.8</ecNumber>
    </recommendedName>
</protein>
<dbReference type="EMBL" id="RJUF01000192">
    <property type="protein sequence ID" value="MCP9765743.1"/>
    <property type="molecule type" value="Genomic_DNA"/>
</dbReference>
<keyword evidence="4 5" id="KW-0413">Isomerase</keyword>
<evidence type="ECO:0000256" key="2">
    <source>
        <dbReference type="ARBA" id="ARBA00006577"/>
    </source>
</evidence>
<dbReference type="RefSeq" id="WP_255039451.1">
    <property type="nucleotide sequence ID" value="NZ_RJUF01000192.1"/>
</dbReference>
<dbReference type="AlphaFoldDB" id="A0AAE3KV66"/>
<dbReference type="EC" id="5.2.1.8" evidence="6"/>
<dbReference type="SUPFAM" id="SSF54534">
    <property type="entry name" value="FKBP-like"/>
    <property type="match status" value="2"/>
</dbReference>
<keyword evidence="3 5" id="KW-0697">Rotamase</keyword>
<evidence type="ECO:0000256" key="6">
    <source>
        <dbReference type="RuleBase" id="RU003915"/>
    </source>
</evidence>
<evidence type="ECO:0000256" key="1">
    <source>
        <dbReference type="ARBA" id="ARBA00000971"/>
    </source>
</evidence>
<evidence type="ECO:0000256" key="4">
    <source>
        <dbReference type="ARBA" id="ARBA00023235"/>
    </source>
</evidence>
<comment type="catalytic activity">
    <reaction evidence="1 5 6">
        <text>[protein]-peptidylproline (omega=180) = [protein]-peptidylproline (omega=0)</text>
        <dbReference type="Rhea" id="RHEA:16237"/>
        <dbReference type="Rhea" id="RHEA-COMP:10747"/>
        <dbReference type="Rhea" id="RHEA-COMP:10748"/>
        <dbReference type="ChEBI" id="CHEBI:83833"/>
        <dbReference type="ChEBI" id="CHEBI:83834"/>
        <dbReference type="EC" id="5.2.1.8"/>
    </reaction>
</comment>
<accession>A0AAE3KV66</accession>
<proteinExistence type="inferred from homology"/>
<dbReference type="PROSITE" id="PS50059">
    <property type="entry name" value="FKBP_PPIASE"/>
    <property type="match status" value="1"/>
</dbReference>
<evidence type="ECO:0000256" key="5">
    <source>
        <dbReference type="PROSITE-ProRule" id="PRU00277"/>
    </source>
</evidence>
<dbReference type="InterPro" id="IPR001179">
    <property type="entry name" value="PPIase_FKBP_dom"/>
</dbReference>
<dbReference type="PROSITE" id="PS51257">
    <property type="entry name" value="PROKAR_LIPOPROTEIN"/>
    <property type="match status" value="1"/>
</dbReference>
<evidence type="ECO:0000256" key="3">
    <source>
        <dbReference type="ARBA" id="ARBA00023110"/>
    </source>
</evidence>
<dbReference type="Proteomes" id="UP001204144">
    <property type="component" value="Unassembled WGS sequence"/>
</dbReference>